<organism evidence="1 2">
    <name type="scientific">Paenibacillus qinlingensis</name>
    <dbReference type="NCBI Taxonomy" id="1837343"/>
    <lineage>
        <taxon>Bacteria</taxon>
        <taxon>Bacillati</taxon>
        <taxon>Bacillota</taxon>
        <taxon>Bacilli</taxon>
        <taxon>Bacillales</taxon>
        <taxon>Paenibacillaceae</taxon>
        <taxon>Paenibacillus</taxon>
    </lineage>
</organism>
<protein>
    <submittedName>
        <fullName evidence="1">Uncharacterized protein</fullName>
    </submittedName>
</protein>
<dbReference type="EMBL" id="JAVDSB010000005">
    <property type="protein sequence ID" value="MDR6552266.1"/>
    <property type="molecule type" value="Genomic_DNA"/>
</dbReference>
<sequence length="128" mass="14701">MMPCHKVVMSTGVLNRAPFAVTAVIHLMNMERHDAQKVVVEVWDWSTCATPSRVTLRMGADEPAMLPFHLEAQSLAVLYAEIDESIELYEIRLVDWEEQQVMTSVWKKRSQGHESYLFQEGHKSLQPC</sequence>
<evidence type="ECO:0000313" key="2">
    <source>
        <dbReference type="Proteomes" id="UP001267290"/>
    </source>
</evidence>
<comment type="caution">
    <text evidence="1">The sequence shown here is derived from an EMBL/GenBank/DDBJ whole genome shotgun (WGS) entry which is preliminary data.</text>
</comment>
<reference evidence="1 2" key="1">
    <citation type="submission" date="2023-07" db="EMBL/GenBank/DDBJ databases">
        <title>Sorghum-associated microbial communities from plants grown in Nebraska, USA.</title>
        <authorList>
            <person name="Schachtman D."/>
        </authorList>
    </citation>
    <scope>NUCLEOTIDE SEQUENCE [LARGE SCALE GENOMIC DNA]</scope>
    <source>
        <strain evidence="1 2">CC258</strain>
    </source>
</reference>
<gene>
    <name evidence="1" type="ORF">J2736_003468</name>
</gene>
<proteinExistence type="predicted"/>
<evidence type="ECO:0000313" key="1">
    <source>
        <dbReference type="EMBL" id="MDR6552266.1"/>
    </source>
</evidence>
<dbReference type="Proteomes" id="UP001267290">
    <property type="component" value="Unassembled WGS sequence"/>
</dbReference>
<keyword evidence="2" id="KW-1185">Reference proteome</keyword>
<name>A0ABU1NXP6_9BACL</name>
<accession>A0ABU1NXP6</accession>